<dbReference type="InterPro" id="IPR011706">
    <property type="entry name" value="Cu-oxidase_C"/>
</dbReference>
<dbReference type="EC" id="1.16.3.1" evidence="1"/>
<proteinExistence type="predicted"/>
<dbReference type="EMBL" id="KV942820">
    <property type="protein sequence ID" value="PIO26901.1"/>
    <property type="molecule type" value="Genomic_DNA"/>
</dbReference>
<dbReference type="PROSITE" id="PS00080">
    <property type="entry name" value="MULTICOPPER_OXIDASE2"/>
    <property type="match status" value="1"/>
</dbReference>
<feature type="domain" description="Plastocyanin-like" evidence="3">
    <location>
        <begin position="128"/>
        <end position="178"/>
    </location>
</feature>
<dbReference type="SUPFAM" id="SSF49503">
    <property type="entry name" value="Cupredoxins"/>
    <property type="match status" value="1"/>
</dbReference>
<dbReference type="Gene3D" id="2.60.40.420">
    <property type="entry name" value="Cupredoxins - blue copper proteins"/>
    <property type="match status" value="1"/>
</dbReference>
<accession>A0A2G9RI39</accession>
<evidence type="ECO:0000256" key="2">
    <source>
        <dbReference type="ARBA" id="ARBA00022723"/>
    </source>
</evidence>
<keyword evidence="5" id="KW-1185">Reference proteome</keyword>
<protein>
    <recommendedName>
        <fullName evidence="1">ferroxidase</fullName>
        <ecNumber evidence="1">1.16.3.1</ecNumber>
    </recommendedName>
</protein>
<dbReference type="OrthoDB" id="2121828at2759"/>
<evidence type="ECO:0000256" key="1">
    <source>
        <dbReference type="ARBA" id="ARBA00013107"/>
    </source>
</evidence>
<dbReference type="GO" id="GO:0004322">
    <property type="term" value="F:ferroxidase activity"/>
    <property type="evidence" value="ECO:0007669"/>
    <property type="project" value="UniProtKB-EC"/>
</dbReference>
<dbReference type="Proteomes" id="UP000228934">
    <property type="component" value="Unassembled WGS sequence"/>
</dbReference>
<dbReference type="InterPro" id="IPR033138">
    <property type="entry name" value="Cu_oxidase_CS"/>
</dbReference>
<reference evidence="5" key="1">
    <citation type="journal article" date="2017" name="Nat. Commun.">
        <title>The North American bullfrog draft genome provides insight into hormonal regulation of long noncoding RNA.</title>
        <authorList>
            <person name="Hammond S.A."/>
            <person name="Warren R.L."/>
            <person name="Vandervalk B.P."/>
            <person name="Kucuk E."/>
            <person name="Khan H."/>
            <person name="Gibb E.A."/>
            <person name="Pandoh P."/>
            <person name="Kirk H."/>
            <person name="Zhao Y."/>
            <person name="Jones M."/>
            <person name="Mungall A.J."/>
            <person name="Coope R."/>
            <person name="Pleasance S."/>
            <person name="Moore R.A."/>
            <person name="Holt R.A."/>
            <person name="Round J.M."/>
            <person name="Ohora S."/>
            <person name="Walle B.V."/>
            <person name="Veldhoen N."/>
            <person name="Helbing C.C."/>
            <person name="Birol I."/>
        </authorList>
    </citation>
    <scope>NUCLEOTIDE SEQUENCE [LARGE SCALE GENOMIC DNA]</scope>
</reference>
<gene>
    <name evidence="4" type="ORF">AB205_0218140</name>
</gene>
<dbReference type="PROSITE" id="PS00079">
    <property type="entry name" value="MULTICOPPER_OXIDASE1"/>
    <property type="match status" value="1"/>
</dbReference>
<evidence type="ECO:0000313" key="5">
    <source>
        <dbReference type="Proteomes" id="UP000228934"/>
    </source>
</evidence>
<keyword evidence="2" id="KW-0479">Metal-binding</keyword>
<dbReference type="GO" id="GO:0005507">
    <property type="term" value="F:copper ion binding"/>
    <property type="evidence" value="ECO:0007669"/>
    <property type="project" value="InterPro"/>
</dbReference>
<dbReference type="InterPro" id="IPR008972">
    <property type="entry name" value="Cupredoxin"/>
</dbReference>
<dbReference type="InterPro" id="IPR002355">
    <property type="entry name" value="Cu_oxidase_Cu_BS"/>
</dbReference>
<evidence type="ECO:0000313" key="4">
    <source>
        <dbReference type="EMBL" id="PIO26901.1"/>
    </source>
</evidence>
<dbReference type="Pfam" id="PF07731">
    <property type="entry name" value="Cu-oxidase_2"/>
    <property type="match status" value="1"/>
</dbReference>
<name>A0A2G9RI39_AQUCT</name>
<sequence>MQDVYSGLVGPLITCRKGVLDSKGRRKDVDREFALLFLVFDENNSWYLNDNIERYIHKDPSDVNITEEFEESNKMHVCVYEEFQTKGTFSRNQRRDTRYFRNFLLLFLYGRGRAWYLTSSLFLLFQKDTEHRADVFDLFPGTFQTIELVAGNPGTWLLHCHVNDHIHAGMETTLTVKESSGKFNAELWAKSKMTYTMQFVTYH</sequence>
<organism evidence="4 5">
    <name type="scientific">Aquarana catesbeiana</name>
    <name type="common">American bullfrog</name>
    <name type="synonym">Rana catesbeiana</name>
    <dbReference type="NCBI Taxonomy" id="8400"/>
    <lineage>
        <taxon>Eukaryota</taxon>
        <taxon>Metazoa</taxon>
        <taxon>Chordata</taxon>
        <taxon>Craniata</taxon>
        <taxon>Vertebrata</taxon>
        <taxon>Euteleostomi</taxon>
        <taxon>Amphibia</taxon>
        <taxon>Batrachia</taxon>
        <taxon>Anura</taxon>
        <taxon>Neobatrachia</taxon>
        <taxon>Ranoidea</taxon>
        <taxon>Ranidae</taxon>
        <taxon>Aquarana</taxon>
    </lineage>
</organism>
<dbReference type="AlphaFoldDB" id="A0A2G9RI39"/>
<evidence type="ECO:0000259" key="3">
    <source>
        <dbReference type="Pfam" id="PF07731"/>
    </source>
</evidence>